<dbReference type="Proteomes" id="UP000189545">
    <property type="component" value="Chromosome"/>
</dbReference>
<feature type="region of interest" description="Disordered" evidence="1">
    <location>
        <begin position="80"/>
        <end position="100"/>
    </location>
</feature>
<name>A0A1S6HKR6_9GAMM</name>
<proteinExistence type="predicted"/>
<evidence type="ECO:0000313" key="2">
    <source>
        <dbReference type="EMBL" id="AQS36117.1"/>
    </source>
</evidence>
<protein>
    <submittedName>
        <fullName evidence="2">Uncharacterized protein</fullName>
    </submittedName>
</protein>
<reference evidence="2 3" key="1">
    <citation type="submission" date="2016-03" db="EMBL/GenBank/DDBJ databases">
        <title>Complete genome sequence of Shewanella psychrophila WP2, a deep sea bacterium isolated from west Pacific sediment.</title>
        <authorList>
            <person name="Xu G."/>
            <person name="Jian H."/>
        </authorList>
    </citation>
    <scope>NUCLEOTIDE SEQUENCE [LARGE SCALE GENOMIC DNA]</scope>
    <source>
        <strain evidence="2 3">WP2</strain>
    </source>
</reference>
<dbReference type="RefSeq" id="WP_077751447.1">
    <property type="nucleotide sequence ID" value="NZ_CP014782.1"/>
</dbReference>
<sequence>MNNQRINLSISTEKLTQLIQDGVLCAADFRCLDQASKQKVWQMCLWCCSKKIGCTKDCSLSCSAGLASSAQYRPHSSIEQVEEITSQSRTNSRGKYERLL</sequence>
<gene>
    <name evidence="2" type="ORF">Sps_00928</name>
</gene>
<dbReference type="AlphaFoldDB" id="A0A1S6HKR6"/>
<dbReference type="EMBL" id="CP014782">
    <property type="protein sequence ID" value="AQS36117.1"/>
    <property type="molecule type" value="Genomic_DNA"/>
</dbReference>
<evidence type="ECO:0000256" key="1">
    <source>
        <dbReference type="SAM" id="MobiDB-lite"/>
    </source>
</evidence>
<dbReference type="OrthoDB" id="5919030at2"/>
<keyword evidence="3" id="KW-1185">Reference proteome</keyword>
<dbReference type="STRING" id="225848.Sps_00928"/>
<feature type="compositionally biased region" description="Polar residues" evidence="1">
    <location>
        <begin position="80"/>
        <end position="93"/>
    </location>
</feature>
<dbReference type="KEGG" id="spsw:Sps_00928"/>
<evidence type="ECO:0000313" key="3">
    <source>
        <dbReference type="Proteomes" id="UP000189545"/>
    </source>
</evidence>
<organism evidence="2 3">
    <name type="scientific">Shewanella psychrophila</name>
    <dbReference type="NCBI Taxonomy" id="225848"/>
    <lineage>
        <taxon>Bacteria</taxon>
        <taxon>Pseudomonadati</taxon>
        <taxon>Pseudomonadota</taxon>
        <taxon>Gammaproteobacteria</taxon>
        <taxon>Alteromonadales</taxon>
        <taxon>Shewanellaceae</taxon>
        <taxon>Shewanella</taxon>
    </lineage>
</organism>
<accession>A0A1S6HKR6</accession>